<name>A0ABY8AC76_9ACTN</name>
<dbReference type="InterPro" id="IPR051703">
    <property type="entry name" value="NF-kappa-B_Signaling_Reg"/>
</dbReference>
<dbReference type="InterPro" id="IPR019080">
    <property type="entry name" value="YqaJ_viral_recombinase"/>
</dbReference>
<keyword evidence="3" id="KW-1185">Reference proteome</keyword>
<dbReference type="PANTHER" id="PTHR46609">
    <property type="entry name" value="EXONUCLEASE, PHAGE-TYPE/RECB, C-TERMINAL DOMAIN-CONTAINING PROTEIN"/>
    <property type="match status" value="1"/>
</dbReference>
<reference evidence="2 3" key="1">
    <citation type="submission" date="2022-03" db="EMBL/GenBank/DDBJ databases">
        <title>Streptomyces yunnanensis P86,complete genome.</title>
        <authorList>
            <person name="Chen S."/>
            <person name="Zhang Q."/>
        </authorList>
    </citation>
    <scope>NUCLEOTIDE SEQUENCE [LARGE SCALE GENOMIC DNA]</scope>
    <source>
        <strain evidence="2 3">P86</strain>
    </source>
</reference>
<organism evidence="2 3">
    <name type="scientific">Streptomyces yunnanensis</name>
    <dbReference type="NCBI Taxonomy" id="156453"/>
    <lineage>
        <taxon>Bacteria</taxon>
        <taxon>Bacillati</taxon>
        <taxon>Actinomycetota</taxon>
        <taxon>Actinomycetes</taxon>
        <taxon>Kitasatosporales</taxon>
        <taxon>Streptomycetaceae</taxon>
        <taxon>Streptomyces</taxon>
    </lineage>
</organism>
<gene>
    <name evidence="2" type="ORF">MOV08_21180</name>
</gene>
<dbReference type="InterPro" id="IPR017482">
    <property type="entry name" value="Lambda-type_endonuclease"/>
</dbReference>
<dbReference type="SUPFAM" id="SSF52980">
    <property type="entry name" value="Restriction endonuclease-like"/>
    <property type="match status" value="1"/>
</dbReference>
<dbReference type="Pfam" id="PF09588">
    <property type="entry name" value="YqaJ"/>
    <property type="match status" value="1"/>
</dbReference>
<dbReference type="Gene3D" id="3.90.320.10">
    <property type="match status" value="1"/>
</dbReference>
<dbReference type="RefSeq" id="WP_275308538.1">
    <property type="nucleotide sequence ID" value="NZ_CP095749.1"/>
</dbReference>
<evidence type="ECO:0000313" key="3">
    <source>
        <dbReference type="Proteomes" id="UP001218629"/>
    </source>
</evidence>
<dbReference type="EMBL" id="CP095749">
    <property type="protein sequence ID" value="WEB41535.1"/>
    <property type="molecule type" value="Genomic_DNA"/>
</dbReference>
<sequence>MTAPGISAARLLGAFEPGSREWEEARSGRVVTATDVAAIVGLSPWMSPFSLWHHKAGTVRADSAPNTAMSWGSRLEPVIAEAFADAHSDLVVHATGTWENGVRPWQRATPDRLLTPAPGGHPSVLEIKTSRYGEGFGEPGTDEVPVYYRCQVLWQLDTLGLEAAHIAVLIGGQDYREYLVRYDEDEAVFLREQAAAFLAGIESGTPPPLDGHAATYRTAQRLPGGVEEVVADISPAVAEAYRAALLDYRRAEEAKREASSAVLAAMGPAKKCQASGRLVATRTVREDGTTRSLIPHPSYVKAATA</sequence>
<dbReference type="Proteomes" id="UP001218629">
    <property type="component" value="Chromosome"/>
</dbReference>
<accession>A0ABY8AC76</accession>
<protein>
    <submittedName>
        <fullName evidence="2">YqaJ viral recombinase family protein</fullName>
    </submittedName>
</protein>
<proteinExistence type="predicted"/>
<dbReference type="NCBIfam" id="TIGR03033">
    <property type="entry name" value="phage_rel_nuc"/>
    <property type="match status" value="1"/>
</dbReference>
<feature type="domain" description="YqaJ viral recombinase" evidence="1">
    <location>
        <begin position="21"/>
        <end position="158"/>
    </location>
</feature>
<dbReference type="InterPro" id="IPR011335">
    <property type="entry name" value="Restrct_endonuc-II-like"/>
</dbReference>
<evidence type="ECO:0000259" key="1">
    <source>
        <dbReference type="Pfam" id="PF09588"/>
    </source>
</evidence>
<dbReference type="InterPro" id="IPR011604">
    <property type="entry name" value="PDDEXK-like_dom_sf"/>
</dbReference>
<dbReference type="PANTHER" id="PTHR46609:SF6">
    <property type="entry name" value="EXONUCLEASE, PHAGE-TYPE_RECB, C-TERMINAL DOMAIN-CONTAINING PROTEIN-RELATED"/>
    <property type="match status" value="1"/>
</dbReference>
<evidence type="ECO:0000313" key="2">
    <source>
        <dbReference type="EMBL" id="WEB41535.1"/>
    </source>
</evidence>